<dbReference type="SUPFAM" id="SSF158446">
    <property type="entry name" value="IVS-encoded protein-like"/>
    <property type="match status" value="1"/>
</dbReference>
<gene>
    <name evidence="1" type="ORF">SAMN04488104_10073</name>
</gene>
<dbReference type="Pfam" id="PF05635">
    <property type="entry name" value="23S_rRNA_IVP"/>
    <property type="match status" value="1"/>
</dbReference>
<dbReference type="NCBIfam" id="TIGR02436">
    <property type="entry name" value="four helix bundle protein"/>
    <property type="match status" value="1"/>
</dbReference>
<dbReference type="CDD" id="cd16377">
    <property type="entry name" value="23S_rRNA_IVP_like"/>
    <property type="match status" value="1"/>
</dbReference>
<dbReference type="Gene3D" id="1.20.1440.60">
    <property type="entry name" value="23S rRNA-intervening sequence"/>
    <property type="match status" value="1"/>
</dbReference>
<accession>A0A1G6PQY0</accession>
<dbReference type="STRING" id="686796.SAMN04488104_10073"/>
<dbReference type="RefSeq" id="WP_240507749.1">
    <property type="nucleotide sequence ID" value="NZ_FNAC01000007.1"/>
</dbReference>
<dbReference type="Proteomes" id="UP000199060">
    <property type="component" value="Unassembled WGS sequence"/>
</dbReference>
<dbReference type="InterPro" id="IPR036583">
    <property type="entry name" value="23S_rRNA_IVS_sf"/>
</dbReference>
<evidence type="ECO:0000313" key="2">
    <source>
        <dbReference type="Proteomes" id="UP000199060"/>
    </source>
</evidence>
<sequence>MIGETFEDLKCWQSAYILKRRIRKEVISSFPKEERYELTSQLIRASRSSTANIAEGWGRFHFLESRKFYYNSRGSQAEVLDHLMEARDCEYISDELYESLRADVIASIKILNGYIRYLSSKAKLKE</sequence>
<dbReference type="PANTHER" id="PTHR38471:SF2">
    <property type="entry name" value="FOUR HELIX BUNDLE PROTEIN"/>
    <property type="match status" value="1"/>
</dbReference>
<dbReference type="EMBL" id="FNAC01000007">
    <property type="protein sequence ID" value="SDC82583.1"/>
    <property type="molecule type" value="Genomic_DNA"/>
</dbReference>
<name>A0A1G6PQY0_9BACT</name>
<dbReference type="PANTHER" id="PTHR38471">
    <property type="entry name" value="FOUR HELIX BUNDLE PROTEIN"/>
    <property type="match status" value="1"/>
</dbReference>
<evidence type="ECO:0000313" key="1">
    <source>
        <dbReference type="EMBL" id="SDC82583.1"/>
    </source>
</evidence>
<protein>
    <submittedName>
        <fullName evidence="1">Four helix bundle protein</fullName>
    </submittedName>
</protein>
<organism evidence="1 2">
    <name type="scientific">Algoriphagus faecimaris</name>
    <dbReference type="NCBI Taxonomy" id="686796"/>
    <lineage>
        <taxon>Bacteria</taxon>
        <taxon>Pseudomonadati</taxon>
        <taxon>Bacteroidota</taxon>
        <taxon>Cytophagia</taxon>
        <taxon>Cytophagales</taxon>
        <taxon>Cyclobacteriaceae</taxon>
        <taxon>Algoriphagus</taxon>
    </lineage>
</organism>
<dbReference type="AlphaFoldDB" id="A0A1G6PQY0"/>
<reference evidence="2" key="1">
    <citation type="submission" date="2016-10" db="EMBL/GenBank/DDBJ databases">
        <authorList>
            <person name="Varghese N."/>
            <person name="Submissions S."/>
        </authorList>
    </citation>
    <scope>NUCLEOTIDE SEQUENCE [LARGE SCALE GENOMIC DNA]</scope>
    <source>
        <strain evidence="2">DSM 23095</strain>
    </source>
</reference>
<keyword evidence="2" id="KW-1185">Reference proteome</keyword>
<dbReference type="InterPro" id="IPR012657">
    <property type="entry name" value="23S_rRNA-intervening_sequence"/>
</dbReference>
<proteinExistence type="predicted"/>